<evidence type="ECO:0000256" key="2">
    <source>
        <dbReference type="ARBA" id="ARBA00022525"/>
    </source>
</evidence>
<dbReference type="InterPro" id="IPR036444">
    <property type="entry name" value="PLipase_A2_dom_sf"/>
</dbReference>
<name>A0A1B7KVD2_PARTM</name>
<keyword evidence="2" id="KW-0964">Secreted</keyword>
<dbReference type="GO" id="GO:0006644">
    <property type="term" value="P:phospholipid metabolic process"/>
    <property type="evidence" value="ECO:0007669"/>
    <property type="project" value="InterPro"/>
</dbReference>
<dbReference type="GO" id="GO:0004623">
    <property type="term" value="F:phospholipase A2 activity"/>
    <property type="evidence" value="ECO:0007669"/>
    <property type="project" value="InterPro"/>
</dbReference>
<dbReference type="GO" id="GO:0005576">
    <property type="term" value="C:extracellular region"/>
    <property type="evidence" value="ECO:0007669"/>
    <property type="project" value="UniProtKB-SubCell"/>
</dbReference>
<organism evidence="3 4">
    <name type="scientific">Parageobacillus thermoglucosidasius</name>
    <name type="common">Geobacillus thermoglucosidasius</name>
    <dbReference type="NCBI Taxonomy" id="1426"/>
    <lineage>
        <taxon>Bacteria</taxon>
        <taxon>Bacillati</taxon>
        <taxon>Bacillota</taxon>
        <taxon>Bacilli</taxon>
        <taxon>Bacillales</taxon>
        <taxon>Anoxybacillaceae</taxon>
        <taxon>Parageobacillus</taxon>
    </lineage>
</organism>
<dbReference type="OrthoDB" id="5125543at2"/>
<dbReference type="SUPFAM" id="SSF48619">
    <property type="entry name" value="Phospholipase A2, PLA2"/>
    <property type="match status" value="1"/>
</dbReference>
<dbReference type="RefSeq" id="WP_064550514.1">
    <property type="nucleotide sequence ID" value="NZ_LXMA01000004.1"/>
</dbReference>
<evidence type="ECO:0000313" key="4">
    <source>
        <dbReference type="Proteomes" id="UP000078290"/>
    </source>
</evidence>
<proteinExistence type="predicted"/>
<dbReference type="AlphaFoldDB" id="A0A1B7KVD2"/>
<dbReference type="Gene3D" id="1.20.90.10">
    <property type="entry name" value="Phospholipase A2 domain"/>
    <property type="match status" value="1"/>
</dbReference>
<evidence type="ECO:0000313" key="3">
    <source>
        <dbReference type="EMBL" id="OAT73997.1"/>
    </source>
</evidence>
<gene>
    <name evidence="3" type="ORF">A7K69_16960</name>
</gene>
<accession>A0A1B7KVD2</accession>
<dbReference type="EMBL" id="LXMA01000004">
    <property type="protein sequence ID" value="OAT73997.1"/>
    <property type="molecule type" value="Genomic_DNA"/>
</dbReference>
<comment type="subcellular location">
    <subcellularLocation>
        <location evidence="1">Secreted</location>
    </subcellularLocation>
</comment>
<dbReference type="PROSITE" id="PS00118">
    <property type="entry name" value="PA2_HIS"/>
    <property type="match status" value="1"/>
</dbReference>
<protein>
    <submittedName>
        <fullName evidence="3">Uncharacterized protein</fullName>
    </submittedName>
</protein>
<sequence>MQVVGNYLNKAEIKELISTFKNKPKFQNLIREMKHQENFDFNEDTVEVIQALKFDVAKGNDVISAKSLYLKVNDNVKIKYLIRNLNGEKETTNDFFIGSITRNSDDEEGFTITHFKARHDTFISSFETRLTEEAIKAAAEVDAQASEEFPIDENYYPGMLLDQVDSEGFLDGCLPGGYIWCGMKCGGSVACTSSKYGINELDNCCKSHDCCYARNNVDYPNCYCDQRLCDCAQAAPFYGMTPVVEAIFCFVC</sequence>
<reference evidence="4" key="1">
    <citation type="submission" date="2016-05" db="EMBL/GenBank/DDBJ databases">
        <authorList>
            <person name="Wang W."/>
            <person name="Zhu L."/>
        </authorList>
    </citation>
    <scope>NUCLEOTIDE SEQUENCE [LARGE SCALE GENOMIC DNA]</scope>
    <source>
        <strain evidence="4">W-2</strain>
    </source>
</reference>
<dbReference type="Proteomes" id="UP000078290">
    <property type="component" value="Unassembled WGS sequence"/>
</dbReference>
<dbReference type="InterPro" id="IPR033113">
    <property type="entry name" value="PLA2_histidine"/>
</dbReference>
<comment type="caution">
    <text evidence="3">The sequence shown here is derived from an EMBL/GenBank/DDBJ whole genome shotgun (WGS) entry which is preliminary data.</text>
</comment>
<evidence type="ECO:0000256" key="1">
    <source>
        <dbReference type="ARBA" id="ARBA00004613"/>
    </source>
</evidence>
<dbReference type="GO" id="GO:0050482">
    <property type="term" value="P:arachidonate secretion"/>
    <property type="evidence" value="ECO:0007669"/>
    <property type="project" value="InterPro"/>
</dbReference>